<evidence type="ECO:0000259" key="10">
    <source>
        <dbReference type="PROSITE" id="PS50109"/>
    </source>
</evidence>
<evidence type="ECO:0000256" key="1">
    <source>
        <dbReference type="ARBA" id="ARBA00000085"/>
    </source>
</evidence>
<evidence type="ECO:0000256" key="9">
    <source>
        <dbReference type="SAM" id="Phobius"/>
    </source>
</evidence>
<evidence type="ECO:0000313" key="12">
    <source>
        <dbReference type="Proteomes" id="UP000030012"/>
    </source>
</evidence>
<keyword evidence="9" id="KW-0812">Transmembrane</keyword>
<keyword evidence="4" id="KW-0597">Phosphoprotein</keyword>
<evidence type="ECO:0000256" key="8">
    <source>
        <dbReference type="SAM" id="Coils"/>
    </source>
</evidence>
<feature type="domain" description="Histidine kinase" evidence="10">
    <location>
        <begin position="88"/>
        <end position="288"/>
    </location>
</feature>
<dbReference type="PRINTS" id="PR00344">
    <property type="entry name" value="BCTRLSENSOR"/>
</dbReference>
<dbReference type="Gene3D" id="1.10.287.130">
    <property type="match status" value="1"/>
</dbReference>
<dbReference type="Pfam" id="PF00512">
    <property type="entry name" value="HisKA"/>
    <property type="match status" value="1"/>
</dbReference>
<sequence length="300" mass="34814">MIFTICILIIIIIILFIHLMLTKKEITNIEKQLKNINKNNENDKLTISLINKDIEKLTQSINNTLDLKRQSESNNIKLQCELKKTIANMSHDLRTPLTSIIGYIQFCKLDDVSIDEKKEYLHIAEERANSLKKLLNDFYELSLIESFDYEMKLENINISRILQEILLQRYSDFMGRNLEPKIEIQSDSINIIGDKKSLERIIENLLSNSIKYAKDHLDISLFLEDDIVVLKISNTVDNIECLEVSEIFDRFYMADKNRSGKGTGLGLSIVKSLIEKMNGDIEANIEKGMINIYCKFKHFK</sequence>
<dbReference type="InterPro" id="IPR036097">
    <property type="entry name" value="HisK_dim/P_sf"/>
</dbReference>
<dbReference type="GO" id="GO:0000155">
    <property type="term" value="F:phosphorelay sensor kinase activity"/>
    <property type="evidence" value="ECO:0007669"/>
    <property type="project" value="InterPro"/>
</dbReference>
<dbReference type="InterPro" id="IPR005467">
    <property type="entry name" value="His_kinase_dom"/>
</dbReference>
<evidence type="ECO:0000256" key="6">
    <source>
        <dbReference type="ARBA" id="ARBA00022777"/>
    </source>
</evidence>
<keyword evidence="9" id="KW-0472">Membrane</keyword>
<feature type="coiled-coil region" evidence="8">
    <location>
        <begin position="19"/>
        <end position="46"/>
    </location>
</feature>
<dbReference type="Gene3D" id="3.30.565.10">
    <property type="entry name" value="Histidine kinase-like ATPase, C-terminal domain"/>
    <property type="match status" value="1"/>
</dbReference>
<organism evidence="11 12">
    <name type="scientific">Clostridium novyi A str. 4552</name>
    <dbReference type="NCBI Taxonomy" id="1444289"/>
    <lineage>
        <taxon>Bacteria</taxon>
        <taxon>Bacillati</taxon>
        <taxon>Bacillota</taxon>
        <taxon>Clostridia</taxon>
        <taxon>Eubacteriales</taxon>
        <taxon>Clostridiaceae</taxon>
        <taxon>Clostridium</taxon>
    </lineage>
</organism>
<gene>
    <name evidence="11" type="ORF">Z968_08490</name>
</gene>
<dbReference type="InterPro" id="IPR004358">
    <property type="entry name" value="Sig_transdc_His_kin-like_C"/>
</dbReference>
<dbReference type="InterPro" id="IPR003661">
    <property type="entry name" value="HisK_dim/P_dom"/>
</dbReference>
<dbReference type="GO" id="GO:0016036">
    <property type="term" value="P:cellular response to phosphate starvation"/>
    <property type="evidence" value="ECO:0007669"/>
    <property type="project" value="TreeGrafter"/>
</dbReference>
<evidence type="ECO:0000256" key="7">
    <source>
        <dbReference type="ARBA" id="ARBA00023012"/>
    </source>
</evidence>
<dbReference type="GO" id="GO:0004721">
    <property type="term" value="F:phosphoprotein phosphatase activity"/>
    <property type="evidence" value="ECO:0007669"/>
    <property type="project" value="TreeGrafter"/>
</dbReference>
<dbReference type="InterPro" id="IPR003594">
    <property type="entry name" value="HATPase_dom"/>
</dbReference>
<evidence type="ECO:0000256" key="3">
    <source>
        <dbReference type="ARBA" id="ARBA00012438"/>
    </source>
</evidence>
<dbReference type="InterPro" id="IPR036890">
    <property type="entry name" value="HATPase_C_sf"/>
</dbReference>
<dbReference type="SUPFAM" id="SSF47384">
    <property type="entry name" value="Homodimeric domain of signal transducing histidine kinase"/>
    <property type="match status" value="1"/>
</dbReference>
<evidence type="ECO:0000256" key="5">
    <source>
        <dbReference type="ARBA" id="ARBA00022679"/>
    </source>
</evidence>
<keyword evidence="6 11" id="KW-0418">Kinase</keyword>
<feature type="transmembrane region" description="Helical" evidence="9">
    <location>
        <begin position="5"/>
        <end position="21"/>
    </location>
</feature>
<dbReference type="PANTHER" id="PTHR45453">
    <property type="entry name" value="PHOSPHATE REGULON SENSOR PROTEIN PHOR"/>
    <property type="match status" value="1"/>
</dbReference>
<comment type="caution">
    <text evidence="11">The sequence shown here is derived from an EMBL/GenBank/DDBJ whole genome shotgun (WGS) entry which is preliminary data.</text>
</comment>
<evidence type="ECO:0000256" key="2">
    <source>
        <dbReference type="ARBA" id="ARBA00004370"/>
    </source>
</evidence>
<accession>A0A0A0I7T1</accession>
<dbReference type="RefSeq" id="WP_039255594.1">
    <property type="nucleotide sequence ID" value="NZ_JENJ01000034.1"/>
</dbReference>
<dbReference type="EC" id="2.7.13.3" evidence="3"/>
<dbReference type="AlphaFoldDB" id="A0A0A0I7T1"/>
<keyword evidence="7" id="KW-0902">Two-component regulatory system</keyword>
<dbReference type="PANTHER" id="PTHR45453:SF1">
    <property type="entry name" value="PHOSPHATE REGULON SENSOR PROTEIN PHOR"/>
    <property type="match status" value="1"/>
</dbReference>
<evidence type="ECO:0000313" key="11">
    <source>
        <dbReference type="EMBL" id="KGM95685.1"/>
    </source>
</evidence>
<proteinExistence type="predicted"/>
<dbReference type="SMART" id="SM00387">
    <property type="entry name" value="HATPase_c"/>
    <property type="match status" value="1"/>
</dbReference>
<comment type="subcellular location">
    <subcellularLocation>
        <location evidence="2">Membrane</location>
    </subcellularLocation>
</comment>
<evidence type="ECO:0000256" key="4">
    <source>
        <dbReference type="ARBA" id="ARBA00022553"/>
    </source>
</evidence>
<dbReference type="SUPFAM" id="SSF55874">
    <property type="entry name" value="ATPase domain of HSP90 chaperone/DNA topoisomerase II/histidine kinase"/>
    <property type="match status" value="1"/>
</dbReference>
<dbReference type="EMBL" id="JENJ01000034">
    <property type="protein sequence ID" value="KGM95685.1"/>
    <property type="molecule type" value="Genomic_DNA"/>
</dbReference>
<protein>
    <recommendedName>
        <fullName evidence="3">histidine kinase</fullName>
        <ecNumber evidence="3">2.7.13.3</ecNumber>
    </recommendedName>
</protein>
<dbReference type="CDD" id="cd00082">
    <property type="entry name" value="HisKA"/>
    <property type="match status" value="1"/>
</dbReference>
<dbReference type="CDD" id="cd00075">
    <property type="entry name" value="HATPase"/>
    <property type="match status" value="1"/>
</dbReference>
<dbReference type="PROSITE" id="PS50109">
    <property type="entry name" value="HIS_KIN"/>
    <property type="match status" value="1"/>
</dbReference>
<dbReference type="OrthoDB" id="9792991at2"/>
<dbReference type="SMART" id="SM00388">
    <property type="entry name" value="HisKA"/>
    <property type="match status" value="1"/>
</dbReference>
<comment type="catalytic activity">
    <reaction evidence="1">
        <text>ATP + protein L-histidine = ADP + protein N-phospho-L-histidine.</text>
        <dbReference type="EC" id="2.7.13.3"/>
    </reaction>
</comment>
<dbReference type="InterPro" id="IPR050351">
    <property type="entry name" value="BphY/WalK/GraS-like"/>
</dbReference>
<dbReference type="GO" id="GO:0005886">
    <property type="term" value="C:plasma membrane"/>
    <property type="evidence" value="ECO:0007669"/>
    <property type="project" value="TreeGrafter"/>
</dbReference>
<dbReference type="Proteomes" id="UP000030012">
    <property type="component" value="Unassembled WGS sequence"/>
</dbReference>
<keyword evidence="5" id="KW-0808">Transferase</keyword>
<keyword evidence="8" id="KW-0175">Coiled coil</keyword>
<dbReference type="Pfam" id="PF02518">
    <property type="entry name" value="HATPase_c"/>
    <property type="match status" value="1"/>
</dbReference>
<reference evidence="11 12" key="1">
    <citation type="submission" date="2014-01" db="EMBL/GenBank/DDBJ databases">
        <title>Plasmidome dynamics in the species complex Clostridium novyi sensu lato converts strains of independent lineages into distinctly different pathogens.</title>
        <authorList>
            <person name="Skarin H."/>
            <person name="Segerman B."/>
        </authorList>
    </citation>
    <scope>NUCLEOTIDE SEQUENCE [LARGE SCALE GENOMIC DNA]</scope>
    <source>
        <strain evidence="11 12">4552</strain>
    </source>
</reference>
<name>A0A0A0I7T1_CLONO</name>
<keyword evidence="9" id="KW-1133">Transmembrane helix</keyword>